<dbReference type="PANTHER" id="PTHR43694">
    <property type="entry name" value="RIBONUCLEASE J"/>
    <property type="match status" value="1"/>
</dbReference>
<dbReference type="GO" id="GO:0003723">
    <property type="term" value="F:RNA binding"/>
    <property type="evidence" value="ECO:0007669"/>
    <property type="project" value="UniProtKB-KW"/>
</dbReference>
<proteinExistence type="predicted"/>
<keyword evidence="1" id="KW-0540">Nuclease</keyword>
<evidence type="ECO:0000313" key="4">
    <source>
        <dbReference type="EMBL" id="MBS4201204.1"/>
    </source>
</evidence>
<dbReference type="Gene3D" id="3.60.15.10">
    <property type="entry name" value="Ribonuclease Z/Hydroxyacylglutathione hydrolase-like"/>
    <property type="match status" value="1"/>
</dbReference>
<organism evidence="4 5">
    <name type="scientific">Lederbergia citrisecunda</name>
    <dbReference type="NCBI Taxonomy" id="2833583"/>
    <lineage>
        <taxon>Bacteria</taxon>
        <taxon>Bacillati</taxon>
        <taxon>Bacillota</taxon>
        <taxon>Bacilli</taxon>
        <taxon>Bacillales</taxon>
        <taxon>Bacillaceae</taxon>
        <taxon>Lederbergia</taxon>
    </lineage>
</organism>
<dbReference type="Proteomes" id="UP000682713">
    <property type="component" value="Unassembled WGS sequence"/>
</dbReference>
<dbReference type="InterPro" id="IPR042173">
    <property type="entry name" value="RNase_J_2"/>
</dbReference>
<keyword evidence="5" id="KW-1185">Reference proteome</keyword>
<dbReference type="InterPro" id="IPR036866">
    <property type="entry name" value="RibonucZ/Hydroxyglut_hydro"/>
</dbReference>
<sequence length="432" mass="48472">MMIENTIENSATTIQFYAGLKTIGGTIFEIKYKNERFIADFGMVFQNKEGVQVRPQTIISDLQTIGVIPMISGVLKTDVVDKNATIAISHLHLDHMGLLQYVHPDVPIIMSEESKTLYEHLHTIEEEPNVNVGQQVKGVPFHQPFKVSEHIKVEFFPVNHDVLGATAIKITTPDATIVYTGDIRLHETDVDTANLPNIAGSPDLLIIETTNVQEEFLDSNPVIQSEADQLMPALLEIESPIIFNIYHRNVKRLETLIEAARQKEKLIVFEPETAYLVQAFNLEAPHVRYLIDEQDASKNVVQIQRIQPITLDEVRDNFSSVWLQSSYHHIRTLLELPVKGATYVHSNGVPLGSFDPMYAELLEWIEKLGMKIVVLGVSGHAAAAQIKWMADAMQAKVTIPLHGFTPELLTGPYQTFLPEINKIYPISSLLKG</sequence>
<keyword evidence="2" id="KW-0694">RNA-binding</keyword>
<reference evidence="4 5" key="1">
    <citation type="submission" date="2021-05" db="EMBL/GenBank/DDBJ databases">
        <title>Novel Bacillus species.</title>
        <authorList>
            <person name="Liu G."/>
        </authorList>
    </citation>
    <scope>NUCLEOTIDE SEQUENCE [LARGE SCALE GENOMIC DNA]</scope>
    <source>
        <strain evidence="4 5">FJAT-49732</strain>
    </source>
</reference>
<feature type="domain" description="Metallo-beta-lactamase" evidence="3">
    <location>
        <begin position="24"/>
        <end position="234"/>
    </location>
</feature>
<name>A0A942TS27_9BACI</name>
<evidence type="ECO:0000259" key="3">
    <source>
        <dbReference type="SMART" id="SM00849"/>
    </source>
</evidence>
<keyword evidence="1" id="KW-0378">Hydrolase</keyword>
<evidence type="ECO:0000256" key="2">
    <source>
        <dbReference type="ARBA" id="ARBA00022884"/>
    </source>
</evidence>
<evidence type="ECO:0000256" key="1">
    <source>
        <dbReference type="ARBA" id="ARBA00022839"/>
    </source>
</evidence>
<dbReference type="AlphaFoldDB" id="A0A942TS27"/>
<dbReference type="GO" id="GO:0004527">
    <property type="term" value="F:exonuclease activity"/>
    <property type="evidence" value="ECO:0007669"/>
    <property type="project" value="UniProtKB-KW"/>
</dbReference>
<dbReference type="PANTHER" id="PTHR43694:SF1">
    <property type="entry name" value="RIBONUCLEASE J"/>
    <property type="match status" value="1"/>
</dbReference>
<protein>
    <recommendedName>
        <fullName evidence="3">Metallo-beta-lactamase domain-containing protein</fullName>
    </recommendedName>
</protein>
<comment type="caution">
    <text evidence="4">The sequence shown here is derived from an EMBL/GenBank/DDBJ whole genome shotgun (WGS) entry which is preliminary data.</text>
</comment>
<gene>
    <name evidence="4" type="ORF">KHA93_16320</name>
</gene>
<evidence type="ECO:0000313" key="5">
    <source>
        <dbReference type="Proteomes" id="UP000682713"/>
    </source>
</evidence>
<dbReference type="Pfam" id="PF12706">
    <property type="entry name" value="Lactamase_B_2"/>
    <property type="match status" value="1"/>
</dbReference>
<dbReference type="RefSeq" id="WP_213111705.1">
    <property type="nucleotide sequence ID" value="NZ_JAGYPJ010000001.1"/>
</dbReference>
<dbReference type="EMBL" id="JAGYPJ010000001">
    <property type="protein sequence ID" value="MBS4201204.1"/>
    <property type="molecule type" value="Genomic_DNA"/>
</dbReference>
<dbReference type="SMART" id="SM00849">
    <property type="entry name" value="Lactamase_B"/>
    <property type="match status" value="1"/>
</dbReference>
<dbReference type="Gene3D" id="3.40.50.10710">
    <property type="entry name" value="Metallo-hydrolase/oxidoreductase"/>
    <property type="match status" value="1"/>
</dbReference>
<dbReference type="SUPFAM" id="SSF56281">
    <property type="entry name" value="Metallo-hydrolase/oxidoreductase"/>
    <property type="match status" value="1"/>
</dbReference>
<keyword evidence="1" id="KW-0269">Exonuclease</keyword>
<accession>A0A942TS27</accession>
<dbReference type="InterPro" id="IPR001279">
    <property type="entry name" value="Metallo-B-lactamas"/>
</dbReference>